<dbReference type="AlphaFoldDB" id="K6YK07"/>
<comment type="caution">
    <text evidence="1">The sequence shown here is derived from an EMBL/GenBank/DDBJ whole genome shotgun (WGS) entry which is preliminary data.</text>
</comment>
<gene>
    <name evidence="1" type="ORF">GPLA_2144</name>
</gene>
<dbReference type="STRING" id="1129793.GPLA_2144"/>
<name>K6YK07_9ALTE</name>
<organism evidence="1 2">
    <name type="scientific">Paraglaciecola polaris LMG 21857</name>
    <dbReference type="NCBI Taxonomy" id="1129793"/>
    <lineage>
        <taxon>Bacteria</taxon>
        <taxon>Pseudomonadati</taxon>
        <taxon>Pseudomonadota</taxon>
        <taxon>Gammaproteobacteria</taxon>
        <taxon>Alteromonadales</taxon>
        <taxon>Alteromonadaceae</taxon>
        <taxon>Paraglaciecola</taxon>
    </lineage>
</organism>
<dbReference type="Proteomes" id="UP000006322">
    <property type="component" value="Unassembled WGS sequence"/>
</dbReference>
<sequence>MVLHLKKIIAWISSKINYAAGEMAWDVHFSLAHVLINICR</sequence>
<keyword evidence="2" id="KW-1185">Reference proteome</keyword>
<reference evidence="2" key="1">
    <citation type="journal article" date="2014" name="Environ. Microbiol.">
        <title>Comparative genomics of the marine bacterial genus Glaciecola reveals the high degree of genomic diversity and genomic characteristic for cold adaptation.</title>
        <authorList>
            <person name="Qin Q.L."/>
            <person name="Xie B.B."/>
            <person name="Yu Y."/>
            <person name="Shu Y.L."/>
            <person name="Rong J.C."/>
            <person name="Zhang Y.J."/>
            <person name="Zhao D.L."/>
            <person name="Chen X.L."/>
            <person name="Zhang X.Y."/>
            <person name="Chen B."/>
            <person name="Zhou B.C."/>
            <person name="Zhang Y.Z."/>
        </authorList>
    </citation>
    <scope>NUCLEOTIDE SEQUENCE [LARGE SCALE GENOMIC DNA]</scope>
    <source>
        <strain evidence="2">LMG 21857</strain>
    </source>
</reference>
<dbReference type="EMBL" id="BAER01000046">
    <property type="protein sequence ID" value="GAC33049.1"/>
    <property type="molecule type" value="Genomic_DNA"/>
</dbReference>
<evidence type="ECO:0000313" key="2">
    <source>
        <dbReference type="Proteomes" id="UP000006322"/>
    </source>
</evidence>
<protein>
    <submittedName>
        <fullName evidence="1">Uncharacterized protein</fullName>
    </submittedName>
</protein>
<evidence type="ECO:0000313" key="1">
    <source>
        <dbReference type="EMBL" id="GAC33049.1"/>
    </source>
</evidence>
<proteinExistence type="predicted"/>
<accession>K6YK07</accession>